<comment type="caution">
    <text evidence="1">The sequence shown here is derived from an EMBL/GenBank/DDBJ whole genome shotgun (WGS) entry which is preliminary data.</text>
</comment>
<dbReference type="SUPFAM" id="SSF89796">
    <property type="entry name" value="CoA-transferase family III (CaiB/BaiF)"/>
    <property type="match status" value="2"/>
</dbReference>
<organism evidence="1 2">
    <name type="scientific">Amycolatopsis thermoflava</name>
    <dbReference type="NCBI Taxonomy" id="84480"/>
    <lineage>
        <taxon>Bacteria</taxon>
        <taxon>Bacillati</taxon>
        <taxon>Actinomycetota</taxon>
        <taxon>Actinomycetes</taxon>
        <taxon>Pseudonocardiales</taxon>
        <taxon>Pseudonocardiaceae</taxon>
        <taxon>Amycolatopsis</taxon>
        <taxon>Amycolatopsis methanolica group</taxon>
    </lineage>
</organism>
<keyword evidence="1" id="KW-0808">Transferase</keyword>
<proteinExistence type="predicted"/>
<name>A0A3N2H6B1_9PSEU</name>
<dbReference type="InterPro" id="IPR003673">
    <property type="entry name" value="CoA-Trfase_fam_III"/>
</dbReference>
<keyword evidence="2" id="KW-1185">Reference proteome</keyword>
<dbReference type="AlphaFoldDB" id="A0A3N2H6B1"/>
<dbReference type="EMBL" id="RKHY01000001">
    <property type="protein sequence ID" value="ROS44453.1"/>
    <property type="molecule type" value="Genomic_DNA"/>
</dbReference>
<dbReference type="PANTHER" id="PTHR48228:SF5">
    <property type="entry name" value="ALPHA-METHYLACYL-COA RACEMASE"/>
    <property type="match status" value="1"/>
</dbReference>
<evidence type="ECO:0000313" key="1">
    <source>
        <dbReference type="EMBL" id="ROS44453.1"/>
    </source>
</evidence>
<protein>
    <submittedName>
        <fullName evidence="1">CoA transferase family III</fullName>
    </submittedName>
</protein>
<gene>
    <name evidence="1" type="ORF">EDD35_6897</name>
</gene>
<dbReference type="Proteomes" id="UP000274843">
    <property type="component" value="Unassembled WGS sequence"/>
</dbReference>
<dbReference type="Gene3D" id="3.40.50.10540">
    <property type="entry name" value="Crotonobetainyl-coa:carnitine coa-transferase, domain 1"/>
    <property type="match status" value="1"/>
</dbReference>
<reference evidence="1 2" key="1">
    <citation type="submission" date="2018-11" db="EMBL/GenBank/DDBJ databases">
        <title>Sequencing the genomes of 1000 actinobacteria strains.</title>
        <authorList>
            <person name="Klenk H.-P."/>
        </authorList>
    </citation>
    <scope>NUCLEOTIDE SEQUENCE [LARGE SCALE GENOMIC DNA]</scope>
    <source>
        <strain evidence="1 2">DSM 44348</strain>
    </source>
</reference>
<dbReference type="Pfam" id="PF02515">
    <property type="entry name" value="CoA_transf_3"/>
    <property type="match status" value="1"/>
</dbReference>
<accession>A0A3N2H6B1</accession>
<dbReference type="InterPro" id="IPR050509">
    <property type="entry name" value="CoA-transferase_III"/>
</dbReference>
<dbReference type="GO" id="GO:0016740">
    <property type="term" value="F:transferase activity"/>
    <property type="evidence" value="ECO:0007669"/>
    <property type="project" value="UniProtKB-KW"/>
</dbReference>
<dbReference type="PANTHER" id="PTHR48228">
    <property type="entry name" value="SUCCINYL-COA--D-CITRAMALATE COA-TRANSFERASE"/>
    <property type="match status" value="1"/>
</dbReference>
<sequence length="439" mass="45074">MRLRVPGTGAAAWHAARMLGGLGASVVCEAENQGSAADWAASGVMALTGTRDGDPVLPPGQAASAVRGALLALESLCAQAGRPVALPGVGVLSERAAIMGLRRDAPRAPRGAFRVLRAADSWVGLNLARPSDEELLPAWLEDADPALEEVVARRTASELAERARLLGLPFAVLPSGPDEQLIARGQVPEVRPFVLTGGPGTRRGFLPPTLVVDLSALWAGPLCGHLLTLAGARVVKVESLSRPDGARSGERAFYDLLHAGQESVALNFGSPEGRASLARLVEAADVVIEGSRPRALRQLGIDADEVLARARDKVWISITAYGRTGPWANVPGFGDDAALAAGLLAFDPVTGVPSPVGDAIADPVTGVNAALVAVACRMAGGTWLADLALREQIAATLELPGEPGPPGEVAAPVARTPAGRAPELGADTGRVLAELGARC</sequence>
<evidence type="ECO:0000313" key="2">
    <source>
        <dbReference type="Proteomes" id="UP000274843"/>
    </source>
</evidence>
<dbReference type="InterPro" id="IPR023606">
    <property type="entry name" value="CoA-Trfase_III_dom_1_sf"/>
</dbReference>